<dbReference type="SMART" id="SM00429">
    <property type="entry name" value="IPT"/>
    <property type="match status" value="1"/>
</dbReference>
<dbReference type="Gene3D" id="2.60.40.10">
    <property type="entry name" value="Immunoglobulins"/>
    <property type="match status" value="1"/>
</dbReference>
<evidence type="ECO:0000313" key="19">
    <source>
        <dbReference type="Proteomes" id="UP000749559"/>
    </source>
</evidence>
<evidence type="ECO:0000313" key="18">
    <source>
        <dbReference type="EMBL" id="CAH1776165.1"/>
    </source>
</evidence>
<dbReference type="InterPro" id="IPR020635">
    <property type="entry name" value="Tyr_kinase_cat_dom"/>
</dbReference>
<keyword evidence="4" id="KW-0808">Transferase</keyword>
<sequence>MDRWVMRRNVGELLAILVLVLIGRSPIAGDYVSTDEISVSCGADSFSGFGPITTSFLVIPPKYNLTIYPNGYENQVKNESVCRQLIISSPIKWNYTLVLDIVDLSVGEVGPCGQKRVDPEIVQFDLIIRGGILLDERDTMVRIQCRYKPAWVIVDSISRYKDLEPDTKITHVHPSFGPKSGGTLVEIKIKNLSPHEQIEEVKISDIICNITSKNWIDNITTVECLTGASPSVKNGTISILLVGKLIFSNAEPGVNLDYSYLEDPEIRNITNIETPISGGINIKIIGIYLTSVPEPQLIIVVKIGNMTVFVEQECNDVRFDSMLCQVPDLTTAVNTITSTISDLQGLNITELLENFDFEIGIKLDGVKKYENLTKALPNNPNTKLKVTPDIEFKELEDIFFANNWFDILTLAVPVKDPSSAVRGSDMNVRVGDSICEVIQLNENALLCRLPKRKPDYGTLGAGPELSYYVQAQVGEIGRNYTVGNVKYVNMELYVGLAAAGVVILIIGFVILGVYCKRRKKAVNNKRIPEFVNLQVLTENDGEYATSRIEISQLERNLAEILGDRLLKYSDIEKQNIIGQGHFGIVYRGILNENVVAVKTIKASGCTEDQLSEFLTEALAMKDFDHPNVLGLVGIAMNNTIPFAVIPFMANGDLKSYVGDPDKKFTFRDMLEICKQVAQGMEYLESRRFVHRDLAARNCMVSSKKVVKIGDFGLSRDIYSDKYYVDETLSRPLPVRWMAPESLLDGKYSSMSDVWSFGVLMWEVHTRGGTPYADIDSYAIKYFITSGQRLEKPPLTPDDVYAIMWYCWDKDSHSRPTFKDLVEMIGIILQEGSSGSGPSSVRADDQDTRSSTQQSRPVHCSPQAIQMVNFGKRQPDRHNPSKPKLNRRKGNPHDLPIRVHNKNQADVSENKGLDTSGYILPKST</sequence>
<feature type="transmembrane region" description="Helical" evidence="16">
    <location>
        <begin position="492"/>
        <end position="515"/>
    </location>
</feature>
<dbReference type="SUPFAM" id="SSF56112">
    <property type="entry name" value="Protein kinase-like (PK-like)"/>
    <property type="match status" value="1"/>
</dbReference>
<dbReference type="Gene3D" id="3.30.200.20">
    <property type="entry name" value="Phosphorylase Kinase, domain 1"/>
    <property type="match status" value="1"/>
</dbReference>
<dbReference type="PANTHER" id="PTHR24416:SF564">
    <property type="entry name" value="MACROPHAGE-STIMULATING PROTEIN RECEPTOR"/>
    <property type="match status" value="1"/>
</dbReference>
<dbReference type="PROSITE" id="PS00109">
    <property type="entry name" value="PROTEIN_KINASE_TYR"/>
    <property type="match status" value="1"/>
</dbReference>
<evidence type="ECO:0000256" key="13">
    <source>
        <dbReference type="ARBA" id="ARBA00023180"/>
    </source>
</evidence>
<dbReference type="FunFam" id="1.10.510.10:FF:000554">
    <property type="entry name" value="Predicted protein"/>
    <property type="match status" value="1"/>
</dbReference>
<keyword evidence="10 16" id="KW-0472">Membrane</keyword>
<keyword evidence="9 16" id="KW-1133">Transmembrane helix</keyword>
<dbReference type="AlphaFoldDB" id="A0A8J1XQV8"/>
<dbReference type="Proteomes" id="UP000749559">
    <property type="component" value="Unassembled WGS sequence"/>
</dbReference>
<dbReference type="EC" id="2.7.10.1" evidence="2"/>
<dbReference type="GO" id="GO:0005886">
    <property type="term" value="C:plasma membrane"/>
    <property type="evidence" value="ECO:0007669"/>
    <property type="project" value="TreeGrafter"/>
</dbReference>
<evidence type="ECO:0000256" key="14">
    <source>
        <dbReference type="ARBA" id="ARBA00051243"/>
    </source>
</evidence>
<evidence type="ECO:0000256" key="12">
    <source>
        <dbReference type="ARBA" id="ARBA00023170"/>
    </source>
</evidence>
<keyword evidence="17" id="KW-0732">Signal</keyword>
<keyword evidence="6" id="KW-0547">Nucleotide-binding</keyword>
<keyword evidence="11" id="KW-0829">Tyrosine-protein kinase</keyword>
<dbReference type="PROSITE" id="PS50011">
    <property type="entry name" value="PROTEIN_KINASE_DOM"/>
    <property type="match status" value="1"/>
</dbReference>
<comment type="subcellular location">
    <subcellularLocation>
        <location evidence="1">Membrane</location>
        <topology evidence="1">Single-pass membrane protein</topology>
    </subcellularLocation>
</comment>
<dbReference type="Gene3D" id="1.10.510.10">
    <property type="entry name" value="Transferase(Phosphotransferase) domain 1"/>
    <property type="match status" value="1"/>
</dbReference>
<dbReference type="GO" id="GO:0007169">
    <property type="term" value="P:cell surface receptor protein tyrosine kinase signaling pathway"/>
    <property type="evidence" value="ECO:0007669"/>
    <property type="project" value="TreeGrafter"/>
</dbReference>
<comment type="caution">
    <text evidence="18">The sequence shown here is derived from an EMBL/GenBank/DDBJ whole genome shotgun (WGS) entry which is preliminary data.</text>
</comment>
<evidence type="ECO:0000256" key="15">
    <source>
        <dbReference type="SAM" id="MobiDB-lite"/>
    </source>
</evidence>
<dbReference type="InterPro" id="IPR000719">
    <property type="entry name" value="Prot_kinase_dom"/>
</dbReference>
<feature type="region of interest" description="Disordered" evidence="15">
    <location>
        <begin position="831"/>
        <end position="923"/>
    </location>
</feature>
<reference evidence="18" key="1">
    <citation type="submission" date="2022-03" db="EMBL/GenBank/DDBJ databases">
        <authorList>
            <person name="Martin C."/>
        </authorList>
    </citation>
    <scope>NUCLEOTIDE SEQUENCE</scope>
</reference>
<evidence type="ECO:0000256" key="9">
    <source>
        <dbReference type="ARBA" id="ARBA00022989"/>
    </source>
</evidence>
<feature type="signal peptide" evidence="17">
    <location>
        <begin position="1"/>
        <end position="29"/>
    </location>
</feature>
<gene>
    <name evidence="18" type="ORF">OFUS_LOCUS3370</name>
</gene>
<dbReference type="CDD" id="cd00603">
    <property type="entry name" value="IPT_PCSR"/>
    <property type="match status" value="1"/>
</dbReference>
<dbReference type="PRINTS" id="PR00109">
    <property type="entry name" value="TYRKINASE"/>
</dbReference>
<dbReference type="GO" id="GO:0043235">
    <property type="term" value="C:receptor complex"/>
    <property type="evidence" value="ECO:0007669"/>
    <property type="project" value="TreeGrafter"/>
</dbReference>
<dbReference type="CDD" id="cd00192">
    <property type="entry name" value="PTKc"/>
    <property type="match status" value="1"/>
</dbReference>
<dbReference type="EMBL" id="CAIIXF020000001">
    <property type="protein sequence ID" value="CAH1776165.1"/>
    <property type="molecule type" value="Genomic_DNA"/>
</dbReference>
<evidence type="ECO:0000256" key="5">
    <source>
        <dbReference type="ARBA" id="ARBA00022692"/>
    </source>
</evidence>
<dbReference type="GO" id="GO:0005524">
    <property type="term" value="F:ATP binding"/>
    <property type="evidence" value="ECO:0007669"/>
    <property type="project" value="UniProtKB-UniRule"/>
</dbReference>
<dbReference type="InterPro" id="IPR008266">
    <property type="entry name" value="Tyr_kinase_AS"/>
</dbReference>
<accession>A0A8J1XQV8</accession>
<organism evidence="18 19">
    <name type="scientific">Owenia fusiformis</name>
    <name type="common">Polychaete worm</name>
    <dbReference type="NCBI Taxonomy" id="6347"/>
    <lineage>
        <taxon>Eukaryota</taxon>
        <taxon>Metazoa</taxon>
        <taxon>Spiralia</taxon>
        <taxon>Lophotrochozoa</taxon>
        <taxon>Annelida</taxon>
        <taxon>Polychaeta</taxon>
        <taxon>Sedentaria</taxon>
        <taxon>Canalipalpata</taxon>
        <taxon>Sabellida</taxon>
        <taxon>Oweniida</taxon>
        <taxon>Oweniidae</taxon>
        <taxon>Owenia</taxon>
    </lineage>
</organism>
<evidence type="ECO:0000256" key="10">
    <source>
        <dbReference type="ARBA" id="ARBA00023136"/>
    </source>
</evidence>
<feature type="chain" id="PRO_5043333221" description="receptor protein-tyrosine kinase" evidence="17">
    <location>
        <begin position="30"/>
        <end position="923"/>
    </location>
</feature>
<evidence type="ECO:0000256" key="11">
    <source>
        <dbReference type="ARBA" id="ARBA00023137"/>
    </source>
</evidence>
<dbReference type="Pfam" id="PF01833">
    <property type="entry name" value="TIG"/>
    <property type="match status" value="1"/>
</dbReference>
<dbReference type="PROSITE" id="PS00107">
    <property type="entry name" value="PROTEIN_KINASE_ATP"/>
    <property type="match status" value="1"/>
</dbReference>
<keyword evidence="12" id="KW-0675">Receptor</keyword>
<evidence type="ECO:0000256" key="1">
    <source>
        <dbReference type="ARBA" id="ARBA00004167"/>
    </source>
</evidence>
<dbReference type="InterPro" id="IPR013783">
    <property type="entry name" value="Ig-like_fold"/>
</dbReference>
<dbReference type="InterPro" id="IPR050122">
    <property type="entry name" value="RTK"/>
</dbReference>
<dbReference type="SMART" id="SM00219">
    <property type="entry name" value="TyrKc"/>
    <property type="match status" value="1"/>
</dbReference>
<evidence type="ECO:0000256" key="7">
    <source>
        <dbReference type="ARBA" id="ARBA00022777"/>
    </source>
</evidence>
<keyword evidence="3" id="KW-0597">Phosphoprotein</keyword>
<comment type="catalytic activity">
    <reaction evidence="14">
        <text>L-tyrosyl-[protein] + ATP = O-phospho-L-tyrosyl-[protein] + ADP + H(+)</text>
        <dbReference type="Rhea" id="RHEA:10596"/>
        <dbReference type="Rhea" id="RHEA-COMP:10136"/>
        <dbReference type="Rhea" id="RHEA-COMP:20101"/>
        <dbReference type="ChEBI" id="CHEBI:15378"/>
        <dbReference type="ChEBI" id="CHEBI:30616"/>
        <dbReference type="ChEBI" id="CHEBI:46858"/>
        <dbReference type="ChEBI" id="CHEBI:61978"/>
        <dbReference type="ChEBI" id="CHEBI:456216"/>
        <dbReference type="EC" id="2.7.10.1"/>
    </reaction>
</comment>
<name>A0A8J1XQV8_OWEFU</name>
<keyword evidence="19" id="KW-1185">Reference proteome</keyword>
<evidence type="ECO:0000256" key="2">
    <source>
        <dbReference type="ARBA" id="ARBA00011902"/>
    </source>
</evidence>
<evidence type="ECO:0000256" key="8">
    <source>
        <dbReference type="ARBA" id="ARBA00022840"/>
    </source>
</evidence>
<evidence type="ECO:0000256" key="16">
    <source>
        <dbReference type="SAM" id="Phobius"/>
    </source>
</evidence>
<dbReference type="InterPro" id="IPR002909">
    <property type="entry name" value="IPT_dom"/>
</dbReference>
<dbReference type="GO" id="GO:0016477">
    <property type="term" value="P:cell migration"/>
    <property type="evidence" value="ECO:0007669"/>
    <property type="project" value="TreeGrafter"/>
</dbReference>
<dbReference type="GO" id="GO:0007399">
    <property type="term" value="P:nervous system development"/>
    <property type="evidence" value="ECO:0007669"/>
    <property type="project" value="TreeGrafter"/>
</dbReference>
<dbReference type="GO" id="GO:0004714">
    <property type="term" value="F:transmembrane receptor protein tyrosine kinase activity"/>
    <property type="evidence" value="ECO:0007669"/>
    <property type="project" value="UniProtKB-EC"/>
</dbReference>
<protein>
    <recommendedName>
        <fullName evidence="2">receptor protein-tyrosine kinase</fullName>
        <ecNumber evidence="2">2.7.10.1</ecNumber>
    </recommendedName>
</protein>
<dbReference type="InterPro" id="IPR001245">
    <property type="entry name" value="Ser-Thr/Tyr_kinase_cat_dom"/>
</dbReference>
<dbReference type="InterPro" id="IPR011009">
    <property type="entry name" value="Kinase-like_dom_sf"/>
</dbReference>
<evidence type="ECO:0000256" key="6">
    <source>
        <dbReference type="ARBA" id="ARBA00022741"/>
    </source>
</evidence>
<proteinExistence type="predicted"/>
<dbReference type="OrthoDB" id="98077at2759"/>
<keyword evidence="5 16" id="KW-0812">Transmembrane</keyword>
<keyword evidence="13" id="KW-0325">Glycoprotein</keyword>
<evidence type="ECO:0000256" key="4">
    <source>
        <dbReference type="ARBA" id="ARBA00022679"/>
    </source>
</evidence>
<evidence type="ECO:0000256" key="3">
    <source>
        <dbReference type="ARBA" id="ARBA00022553"/>
    </source>
</evidence>
<feature type="compositionally biased region" description="Basic residues" evidence="15">
    <location>
        <begin position="879"/>
        <end position="889"/>
    </location>
</feature>
<dbReference type="Pfam" id="PF07714">
    <property type="entry name" value="PK_Tyr_Ser-Thr"/>
    <property type="match status" value="1"/>
</dbReference>
<keyword evidence="8" id="KW-0067">ATP-binding</keyword>
<evidence type="ECO:0000256" key="17">
    <source>
        <dbReference type="SAM" id="SignalP"/>
    </source>
</evidence>
<dbReference type="InterPro" id="IPR017441">
    <property type="entry name" value="Protein_kinase_ATP_BS"/>
</dbReference>
<dbReference type="PANTHER" id="PTHR24416">
    <property type="entry name" value="TYROSINE-PROTEIN KINASE RECEPTOR"/>
    <property type="match status" value="1"/>
</dbReference>
<keyword evidence="7" id="KW-0418">Kinase</keyword>